<comment type="caution">
    <text evidence="7">The sequence shown here is derived from an EMBL/GenBank/DDBJ whole genome shotgun (WGS) entry which is preliminary data.</text>
</comment>
<evidence type="ECO:0000313" key="8">
    <source>
        <dbReference type="Proteomes" id="UP000179057"/>
    </source>
</evidence>
<dbReference type="Proteomes" id="UP000179057">
    <property type="component" value="Unassembled WGS sequence"/>
</dbReference>
<evidence type="ECO:0000256" key="1">
    <source>
        <dbReference type="ARBA" id="ARBA00009254"/>
    </source>
</evidence>
<dbReference type="GO" id="GO:0003735">
    <property type="term" value="F:structural constituent of ribosome"/>
    <property type="evidence" value="ECO:0007669"/>
    <property type="project" value="InterPro"/>
</dbReference>
<dbReference type="EMBL" id="MGIV01000001">
    <property type="protein sequence ID" value="OGM95634.1"/>
    <property type="molecule type" value="Genomic_DNA"/>
</dbReference>
<sequence length="69" mass="7815">MKKQDIQQLKSKSKAEMQKELSESQTKLRDLKFDLAAGKVKNVSEIKKLKKVVARLSTLITGKKEAEVN</sequence>
<dbReference type="Pfam" id="PF00831">
    <property type="entry name" value="Ribosomal_L29"/>
    <property type="match status" value="1"/>
</dbReference>
<feature type="compositionally biased region" description="Polar residues" evidence="6">
    <location>
        <begin position="1"/>
        <end position="10"/>
    </location>
</feature>
<dbReference type="GO" id="GO:0006412">
    <property type="term" value="P:translation"/>
    <property type="evidence" value="ECO:0007669"/>
    <property type="project" value="UniProtKB-UniRule"/>
</dbReference>
<evidence type="ECO:0000256" key="4">
    <source>
        <dbReference type="ARBA" id="ARBA00035204"/>
    </source>
</evidence>
<protein>
    <recommendedName>
        <fullName evidence="4 5">Large ribosomal subunit protein uL29</fullName>
    </recommendedName>
</protein>
<dbReference type="GO" id="GO:1990904">
    <property type="term" value="C:ribonucleoprotein complex"/>
    <property type="evidence" value="ECO:0007669"/>
    <property type="project" value="UniProtKB-KW"/>
</dbReference>
<dbReference type="SUPFAM" id="SSF46561">
    <property type="entry name" value="Ribosomal protein L29 (L29p)"/>
    <property type="match status" value="1"/>
</dbReference>
<evidence type="ECO:0000256" key="6">
    <source>
        <dbReference type="SAM" id="MobiDB-lite"/>
    </source>
</evidence>
<evidence type="ECO:0000256" key="3">
    <source>
        <dbReference type="ARBA" id="ARBA00023274"/>
    </source>
</evidence>
<reference evidence="7 8" key="1">
    <citation type="journal article" date="2016" name="Nat. Commun.">
        <title>Thousands of microbial genomes shed light on interconnected biogeochemical processes in an aquifer system.</title>
        <authorList>
            <person name="Anantharaman K."/>
            <person name="Brown C.T."/>
            <person name="Hug L.A."/>
            <person name="Sharon I."/>
            <person name="Castelle C.J."/>
            <person name="Probst A.J."/>
            <person name="Thomas B.C."/>
            <person name="Singh A."/>
            <person name="Wilkins M.J."/>
            <person name="Karaoz U."/>
            <person name="Brodie E.L."/>
            <person name="Williams K.H."/>
            <person name="Hubbard S.S."/>
            <person name="Banfield J.F."/>
        </authorList>
    </citation>
    <scope>NUCLEOTIDE SEQUENCE [LARGE SCALE GENOMIC DNA]</scope>
</reference>
<evidence type="ECO:0000313" key="7">
    <source>
        <dbReference type="EMBL" id="OGM95634.1"/>
    </source>
</evidence>
<dbReference type="GO" id="GO:0005840">
    <property type="term" value="C:ribosome"/>
    <property type="evidence" value="ECO:0007669"/>
    <property type="project" value="UniProtKB-KW"/>
</dbReference>
<gene>
    <name evidence="5" type="primary">rpmC</name>
    <name evidence="7" type="ORF">A2610_02325</name>
</gene>
<comment type="similarity">
    <text evidence="1 5">Belongs to the universal ribosomal protein uL29 family.</text>
</comment>
<keyword evidence="3 5" id="KW-0687">Ribonucleoprotein</keyword>
<evidence type="ECO:0000256" key="2">
    <source>
        <dbReference type="ARBA" id="ARBA00022980"/>
    </source>
</evidence>
<evidence type="ECO:0000256" key="5">
    <source>
        <dbReference type="HAMAP-Rule" id="MF_00374"/>
    </source>
</evidence>
<proteinExistence type="inferred from homology"/>
<dbReference type="InterPro" id="IPR001854">
    <property type="entry name" value="Ribosomal_uL29"/>
</dbReference>
<dbReference type="Gene3D" id="1.10.287.310">
    <property type="match status" value="1"/>
</dbReference>
<dbReference type="NCBIfam" id="TIGR00012">
    <property type="entry name" value="L29"/>
    <property type="match status" value="1"/>
</dbReference>
<keyword evidence="2 5" id="KW-0689">Ribosomal protein</keyword>
<dbReference type="HAMAP" id="MF_00374">
    <property type="entry name" value="Ribosomal_uL29"/>
    <property type="match status" value="1"/>
</dbReference>
<feature type="region of interest" description="Disordered" evidence="6">
    <location>
        <begin position="1"/>
        <end position="21"/>
    </location>
</feature>
<dbReference type="AlphaFoldDB" id="A0A1F8E471"/>
<accession>A0A1F8E471</accession>
<name>A0A1F8E471_9BACT</name>
<organism evidence="7 8">
    <name type="scientific">Candidatus Wolfebacteria bacterium RIFOXYD1_FULL_48_65</name>
    <dbReference type="NCBI Taxonomy" id="1802561"/>
    <lineage>
        <taxon>Bacteria</taxon>
        <taxon>Candidatus Wolfeibacteriota</taxon>
    </lineage>
</organism>
<dbReference type="InterPro" id="IPR036049">
    <property type="entry name" value="Ribosomal_uL29_sf"/>
</dbReference>